<evidence type="ECO:0000313" key="1">
    <source>
        <dbReference type="EMBL" id="POM64913.1"/>
    </source>
</evidence>
<dbReference type="EMBL" id="NCKW01010935">
    <property type="protein sequence ID" value="POM64913.1"/>
    <property type="molecule type" value="Genomic_DNA"/>
</dbReference>
<comment type="caution">
    <text evidence="2">The sequence shown here is derived from an EMBL/GenBank/DDBJ whole genome shotgun (WGS) entry which is preliminary data.</text>
</comment>
<sequence>MPPAGSTGEIQVEAGICVVPPAVFTDEPPTYGQFPPFFDEFLAQLATDSMFDGVDLTLPYTDLEPLQL</sequence>
<reference evidence="2 3" key="1">
    <citation type="journal article" date="2017" name="Genome Biol. Evol.">
        <title>Phytophthora megakarya and P. palmivora, closely related causal agents of cacao black pod rot, underwent increases in genome sizes and gene numbers by different mechanisms.</title>
        <authorList>
            <person name="Ali S.S."/>
            <person name="Shao J."/>
            <person name="Lary D.J."/>
            <person name="Kronmiller B."/>
            <person name="Shen D."/>
            <person name="Strem M.D."/>
            <person name="Amoako-Attah I."/>
            <person name="Akrofi A.Y."/>
            <person name="Begoude B.A."/>
            <person name="Ten Hoopen G.M."/>
            <person name="Coulibaly K."/>
            <person name="Kebe B.I."/>
            <person name="Melnick R.L."/>
            <person name="Guiltinan M.J."/>
            <person name="Tyler B.M."/>
            <person name="Meinhardt L.W."/>
            <person name="Bailey B.A."/>
        </authorList>
    </citation>
    <scope>NUCLEOTIDE SEQUENCE [LARGE SCALE GENOMIC DNA]</scope>
    <source>
        <strain evidence="2">Sbr112.9</strain>
        <strain evidence="3">sbr112.9</strain>
    </source>
</reference>
<reference evidence="2" key="2">
    <citation type="submission" date="2017-04" db="EMBL/GenBank/DDBJ databases">
        <authorList>
            <person name="Ali S."/>
            <person name="Shao J."/>
            <person name="Larry D.J."/>
            <person name="Kronmiller B."/>
            <person name="Shen D."/>
            <person name="Strem M.D."/>
            <person name="Melnick R.L."/>
            <person name="Guiltinan M.J."/>
            <person name="Tyler B.M."/>
            <person name="Meinhardt L.W."/>
            <person name="Bailey B.A."/>
        </authorList>
    </citation>
    <scope>NUCLEOTIDE SEQUENCE</scope>
    <source>
        <strain evidence="2">Sbr112.9</strain>
        <tissue evidence="2">Mycelia</tissue>
    </source>
</reference>
<evidence type="ECO:0000313" key="2">
    <source>
        <dbReference type="EMBL" id="POM67295.1"/>
    </source>
</evidence>
<dbReference type="AlphaFoldDB" id="A0A2P4XNZ3"/>
<dbReference type="Proteomes" id="UP000237271">
    <property type="component" value="Unassembled WGS sequence"/>
</dbReference>
<gene>
    <name evidence="2" type="ORF">PHPALM_16739</name>
    <name evidence="1" type="ORF">PHPALM_19491</name>
</gene>
<protein>
    <submittedName>
        <fullName evidence="2">Uncharacterized protein</fullName>
    </submittedName>
</protein>
<dbReference type="EMBL" id="NCKW01009406">
    <property type="protein sequence ID" value="POM67295.1"/>
    <property type="molecule type" value="Genomic_DNA"/>
</dbReference>
<organism evidence="2 3">
    <name type="scientific">Phytophthora palmivora</name>
    <dbReference type="NCBI Taxonomy" id="4796"/>
    <lineage>
        <taxon>Eukaryota</taxon>
        <taxon>Sar</taxon>
        <taxon>Stramenopiles</taxon>
        <taxon>Oomycota</taxon>
        <taxon>Peronosporomycetes</taxon>
        <taxon>Peronosporales</taxon>
        <taxon>Peronosporaceae</taxon>
        <taxon>Phytophthora</taxon>
    </lineage>
</organism>
<dbReference type="OrthoDB" id="91504at2759"/>
<keyword evidence="3" id="KW-1185">Reference proteome</keyword>
<proteinExistence type="predicted"/>
<name>A0A2P4XNZ3_9STRA</name>
<accession>A0A2P4XNZ3</accession>
<evidence type="ECO:0000313" key="3">
    <source>
        <dbReference type="Proteomes" id="UP000237271"/>
    </source>
</evidence>